<evidence type="ECO:0000313" key="2">
    <source>
        <dbReference type="EMBL" id="VUW93626.1"/>
    </source>
</evidence>
<gene>
    <name evidence="2" type="ORF">DFSSTS7063_00326</name>
</gene>
<name>A0A564SEM5_9FIRM</name>
<dbReference type="RefSeq" id="WP_144123426.1">
    <property type="nucleotide sequence ID" value="NZ_CABHNI010000009.1"/>
</dbReference>
<dbReference type="AlphaFoldDB" id="A0A564SEM5"/>
<accession>A0A564SEM5</accession>
<dbReference type="Proteomes" id="UP000358366">
    <property type="component" value="Unassembled WGS sequence"/>
</dbReference>
<keyword evidence="1" id="KW-1133">Transmembrane helix</keyword>
<sequence>MNSDITTALIGVGATIAGTVLGWVLNNLSNRGKLNIYVSSWEDKFQYNDDIGEMVSCSKREEVQSYTYKVSFDLYNSSGNTKIMRNVQIAFSDGKRDIEKQTPQDDATKRFSSPMVFYDDVKPINIPPKAVIKLDLHNGSWNKEGELDYIWKTKKVYLIYNDEKNKTKRIFIKSEDYENYFINHKLEEKENG</sequence>
<reference evidence="2 3" key="1">
    <citation type="submission" date="2019-07" db="EMBL/GenBank/DDBJ databases">
        <authorList>
            <person name="Hibberd C M."/>
            <person name="Gehrig L. J."/>
            <person name="Chang H.-W."/>
            <person name="Venkatesh S."/>
        </authorList>
    </citation>
    <scope>NUCLEOTIDE SEQUENCE [LARGE SCALE GENOMIC DNA]</scope>
    <source>
        <strain evidence="2">Dorea_formicigenerans_SSTS_Bg7063</strain>
    </source>
</reference>
<dbReference type="EMBL" id="CABHNI010000009">
    <property type="protein sequence ID" value="VUW93626.1"/>
    <property type="molecule type" value="Genomic_DNA"/>
</dbReference>
<feature type="transmembrane region" description="Helical" evidence="1">
    <location>
        <begin position="6"/>
        <end position="25"/>
    </location>
</feature>
<protein>
    <submittedName>
        <fullName evidence="2">Uncharacterized protein</fullName>
    </submittedName>
</protein>
<evidence type="ECO:0000313" key="3">
    <source>
        <dbReference type="Proteomes" id="UP000358366"/>
    </source>
</evidence>
<proteinExistence type="predicted"/>
<keyword evidence="1" id="KW-0472">Membrane</keyword>
<evidence type="ECO:0000256" key="1">
    <source>
        <dbReference type="SAM" id="Phobius"/>
    </source>
</evidence>
<keyword evidence="1" id="KW-0812">Transmembrane</keyword>
<organism evidence="2 3">
    <name type="scientific">Dorea formicigenerans</name>
    <dbReference type="NCBI Taxonomy" id="39486"/>
    <lineage>
        <taxon>Bacteria</taxon>
        <taxon>Bacillati</taxon>
        <taxon>Bacillota</taxon>
        <taxon>Clostridia</taxon>
        <taxon>Lachnospirales</taxon>
        <taxon>Lachnospiraceae</taxon>
        <taxon>Dorea</taxon>
    </lineage>
</organism>